<dbReference type="PANTHER" id="PTHR47473:SF1">
    <property type="entry name" value="METHYLTRANSFERASE DOMAIN-CONTAINING PROTEIN"/>
    <property type="match status" value="1"/>
</dbReference>
<dbReference type="Proteomes" id="UP000745764">
    <property type="component" value="Unassembled WGS sequence"/>
</dbReference>
<dbReference type="InterPro" id="IPR029063">
    <property type="entry name" value="SAM-dependent_MTases_sf"/>
</dbReference>
<dbReference type="Gene3D" id="3.40.50.150">
    <property type="entry name" value="Vaccinia Virus protein VP39"/>
    <property type="match status" value="1"/>
</dbReference>
<comment type="caution">
    <text evidence="1">The sequence shown here is derived from an EMBL/GenBank/DDBJ whole genome shotgun (WGS) entry which is preliminary data.</text>
</comment>
<name>A0A9N8PVD6_9PEZI</name>
<evidence type="ECO:0008006" key="3">
    <source>
        <dbReference type="Google" id="ProtNLM"/>
    </source>
</evidence>
<dbReference type="OrthoDB" id="10253390at2759"/>
<protein>
    <recommendedName>
        <fullName evidence="3">Methyltransferase domain-containing protein</fullName>
    </recommendedName>
</protein>
<keyword evidence="2" id="KW-1185">Reference proteome</keyword>
<dbReference type="CDD" id="cd02440">
    <property type="entry name" value="AdoMet_MTases"/>
    <property type="match status" value="1"/>
</dbReference>
<proteinExistence type="predicted"/>
<evidence type="ECO:0000313" key="1">
    <source>
        <dbReference type="EMBL" id="CAD0114439.1"/>
    </source>
</evidence>
<reference evidence="1" key="1">
    <citation type="submission" date="2020-06" db="EMBL/GenBank/DDBJ databases">
        <authorList>
            <person name="Onetto C."/>
        </authorList>
    </citation>
    <scope>NUCLEOTIDE SEQUENCE</scope>
</reference>
<evidence type="ECO:0000313" key="2">
    <source>
        <dbReference type="Proteomes" id="UP000745764"/>
    </source>
</evidence>
<dbReference type="AlphaFoldDB" id="A0A9N8PVD6"/>
<dbReference type="EMBL" id="CAINUL010000017">
    <property type="protein sequence ID" value="CAD0114439.1"/>
    <property type="molecule type" value="Genomic_DNA"/>
</dbReference>
<gene>
    <name evidence="1" type="ORF">AWRI4620_LOCUS8694</name>
</gene>
<accession>A0A9N8PVD6</accession>
<organism evidence="1 2">
    <name type="scientific">Aureobasidium uvarum</name>
    <dbReference type="NCBI Taxonomy" id="2773716"/>
    <lineage>
        <taxon>Eukaryota</taxon>
        <taxon>Fungi</taxon>
        <taxon>Dikarya</taxon>
        <taxon>Ascomycota</taxon>
        <taxon>Pezizomycotina</taxon>
        <taxon>Dothideomycetes</taxon>
        <taxon>Dothideomycetidae</taxon>
        <taxon>Dothideales</taxon>
        <taxon>Saccotheciaceae</taxon>
        <taxon>Aureobasidium</taxon>
    </lineage>
</organism>
<sequence length="178" mass="20221">MEKHLPVSSFFHAVYLVDFSPSLCQVARTRFARLGWKNVKVVCQDARTFKLSDYEEGLNDESAVFSIGKSALDESSAADNIGADLLTMSYSLSMIPEFHPVVDSLANLLAPNGIMGVVDFYVQNQIQFQSRNYVGGVIDRHCMWISRVFWAAWFEMDRVFLDSSRRVRTHCQHSELAD</sequence>
<dbReference type="SUPFAM" id="SSF53335">
    <property type="entry name" value="S-adenosyl-L-methionine-dependent methyltransferases"/>
    <property type="match status" value="1"/>
</dbReference>
<dbReference type="PANTHER" id="PTHR47473">
    <property type="entry name" value="BTA1P"/>
    <property type="match status" value="1"/>
</dbReference>